<comment type="caution">
    <text evidence="1">The sequence shown here is derived from an EMBL/GenBank/DDBJ whole genome shotgun (WGS) entry which is preliminary data.</text>
</comment>
<keyword evidence="2" id="KW-1185">Reference proteome</keyword>
<evidence type="ECO:0000313" key="2">
    <source>
        <dbReference type="Proteomes" id="UP000247698"/>
    </source>
</evidence>
<dbReference type="EMBL" id="QGLG01000003">
    <property type="protein sequence ID" value="PXY82448.1"/>
    <property type="molecule type" value="Genomic_DNA"/>
</dbReference>
<gene>
    <name evidence="1" type="ORF">DK873_09515</name>
</gene>
<proteinExistence type="predicted"/>
<organism evidence="1 2">
    <name type="scientific">Lactobacillus melliventris</name>
    <dbReference type="NCBI Taxonomy" id="1218507"/>
    <lineage>
        <taxon>Bacteria</taxon>
        <taxon>Bacillati</taxon>
        <taxon>Bacillota</taxon>
        <taxon>Bacilli</taxon>
        <taxon>Lactobacillales</taxon>
        <taxon>Lactobacillaceae</taxon>
        <taxon>Lactobacillus</taxon>
    </lineage>
</organism>
<reference evidence="1 2" key="1">
    <citation type="submission" date="2018-05" db="EMBL/GenBank/DDBJ databases">
        <title>Reference genomes for bee gut microbiota database.</title>
        <authorList>
            <person name="Ellegaard K.M."/>
        </authorList>
    </citation>
    <scope>NUCLEOTIDE SEQUENCE [LARGE SCALE GENOMIC DNA]</scope>
    <source>
        <strain evidence="1 2">ESL0184</strain>
    </source>
</reference>
<protein>
    <submittedName>
        <fullName evidence="1">Uncharacterized protein</fullName>
    </submittedName>
</protein>
<sequence>MQPTRVAGGVSAKTKKLVKGAVAEALIIAVINKLGRNQTGYGLSQFYVRGALSTKLIPDNNLKDSFVRYNKRAFFI</sequence>
<evidence type="ECO:0000313" key="1">
    <source>
        <dbReference type="EMBL" id="PXY82448.1"/>
    </source>
</evidence>
<dbReference type="Proteomes" id="UP000247698">
    <property type="component" value="Unassembled WGS sequence"/>
</dbReference>
<name>A0ABX5MY83_9LACO</name>
<accession>A0ABX5MY83</accession>